<reference evidence="3" key="1">
    <citation type="submission" date="2021-02" db="EMBL/GenBank/DDBJ databases">
        <authorList>
            <person name="Nowell W R."/>
        </authorList>
    </citation>
    <scope>NUCLEOTIDE SEQUENCE</scope>
</reference>
<proteinExistence type="predicted"/>
<protein>
    <submittedName>
        <fullName evidence="3">Uncharacterized protein</fullName>
    </submittedName>
</protein>
<evidence type="ECO:0000313" key="4">
    <source>
        <dbReference type="Proteomes" id="UP000681720"/>
    </source>
</evidence>
<gene>
    <name evidence="2" type="ORF">BYL167_LOCUS67481</name>
    <name evidence="3" type="ORF">GIL414_LOCUS77147</name>
</gene>
<dbReference type="AlphaFoldDB" id="A0A8S3IR19"/>
<feature type="region of interest" description="Disordered" evidence="1">
    <location>
        <begin position="42"/>
        <end position="68"/>
    </location>
</feature>
<evidence type="ECO:0000256" key="1">
    <source>
        <dbReference type="SAM" id="MobiDB-lite"/>
    </source>
</evidence>
<organism evidence="3 4">
    <name type="scientific">Rotaria magnacalcarata</name>
    <dbReference type="NCBI Taxonomy" id="392030"/>
    <lineage>
        <taxon>Eukaryota</taxon>
        <taxon>Metazoa</taxon>
        <taxon>Spiralia</taxon>
        <taxon>Gnathifera</taxon>
        <taxon>Rotifera</taxon>
        <taxon>Eurotatoria</taxon>
        <taxon>Bdelloidea</taxon>
        <taxon>Philodinida</taxon>
        <taxon>Philodinidae</taxon>
        <taxon>Rotaria</taxon>
    </lineage>
</organism>
<evidence type="ECO:0000313" key="2">
    <source>
        <dbReference type="EMBL" id="CAF5123964.1"/>
    </source>
</evidence>
<dbReference type="Proteomes" id="UP000681967">
    <property type="component" value="Unassembled WGS sequence"/>
</dbReference>
<feature type="compositionally biased region" description="Polar residues" evidence="1">
    <location>
        <begin position="42"/>
        <end position="66"/>
    </location>
</feature>
<sequence length="91" mass="9774">GFSYNRTQTFSVPGTKKGMKALVTGQTKIRKIHCSVPHASPLSAQSISSTPKTLINDSTSSQQQMPNVDEEPIVLSRYSGGFIPDPAAPKK</sequence>
<name>A0A8S3IR19_9BILA</name>
<feature type="non-terminal residue" evidence="3">
    <location>
        <position position="91"/>
    </location>
</feature>
<dbReference type="Proteomes" id="UP000681720">
    <property type="component" value="Unassembled WGS sequence"/>
</dbReference>
<comment type="caution">
    <text evidence="3">The sequence shown here is derived from an EMBL/GenBank/DDBJ whole genome shotgun (WGS) entry which is preliminary data.</text>
</comment>
<evidence type="ECO:0000313" key="3">
    <source>
        <dbReference type="EMBL" id="CAF5202714.1"/>
    </source>
</evidence>
<feature type="non-terminal residue" evidence="3">
    <location>
        <position position="1"/>
    </location>
</feature>
<dbReference type="EMBL" id="CAJOBJ010346970">
    <property type="protein sequence ID" value="CAF5202714.1"/>
    <property type="molecule type" value="Genomic_DNA"/>
</dbReference>
<accession>A0A8S3IR19</accession>
<dbReference type="EMBL" id="CAJOBH010245628">
    <property type="protein sequence ID" value="CAF5123964.1"/>
    <property type="molecule type" value="Genomic_DNA"/>
</dbReference>